<dbReference type="Gene3D" id="3.40.140.10">
    <property type="entry name" value="Cytidine Deaminase, domain 2"/>
    <property type="match status" value="1"/>
</dbReference>
<gene>
    <name evidence="2" type="ORF">LCGC14_0222790</name>
</gene>
<proteinExistence type="predicted"/>
<sequence length="162" mass="17719">MPIDAEMRHLRRCVELATEALEAGDEPFGSVLVAADGTVLVEDHNRVASGDRTRHPEFELARWAAANMTAEERAAATVYTSGEHCPMCAAAHGWVGLGRIVYVSSSEQLASWLTELGVPPPPVRTLPIQEIVPDVVVEGPVPGLAEQLRDLHRRFYSKRGQQ</sequence>
<reference evidence="2" key="1">
    <citation type="journal article" date="2015" name="Nature">
        <title>Complex archaea that bridge the gap between prokaryotes and eukaryotes.</title>
        <authorList>
            <person name="Spang A."/>
            <person name="Saw J.H."/>
            <person name="Jorgensen S.L."/>
            <person name="Zaremba-Niedzwiedzka K."/>
            <person name="Martijn J."/>
            <person name="Lind A.E."/>
            <person name="van Eijk R."/>
            <person name="Schleper C."/>
            <person name="Guy L."/>
            <person name="Ettema T.J."/>
        </authorList>
    </citation>
    <scope>NUCLEOTIDE SEQUENCE</scope>
</reference>
<dbReference type="Pfam" id="PF00383">
    <property type="entry name" value="dCMP_cyt_deam_1"/>
    <property type="match status" value="1"/>
</dbReference>
<name>A0A0F9UUA9_9ZZZZ</name>
<dbReference type="GO" id="GO:0003824">
    <property type="term" value="F:catalytic activity"/>
    <property type="evidence" value="ECO:0007669"/>
    <property type="project" value="InterPro"/>
</dbReference>
<dbReference type="FunFam" id="3.40.140.10:FF:000051">
    <property type="entry name" value="Nucleoside deaminase"/>
    <property type="match status" value="1"/>
</dbReference>
<evidence type="ECO:0000313" key="2">
    <source>
        <dbReference type="EMBL" id="KKN91077.1"/>
    </source>
</evidence>
<evidence type="ECO:0000259" key="1">
    <source>
        <dbReference type="PROSITE" id="PS51747"/>
    </source>
</evidence>
<dbReference type="SUPFAM" id="SSF53927">
    <property type="entry name" value="Cytidine deaminase-like"/>
    <property type="match status" value="1"/>
</dbReference>
<dbReference type="AlphaFoldDB" id="A0A0F9UUA9"/>
<feature type="domain" description="CMP/dCMP-type deaminase" evidence="1">
    <location>
        <begin position="4"/>
        <end position="120"/>
    </location>
</feature>
<dbReference type="InterPro" id="IPR002125">
    <property type="entry name" value="CMP_dCMP_dom"/>
</dbReference>
<dbReference type="PANTHER" id="PTHR11079:SF179">
    <property type="entry name" value="TRNA(ADENINE(34)) DEAMINASE, CHLOROPLASTIC"/>
    <property type="match status" value="1"/>
</dbReference>
<dbReference type="PANTHER" id="PTHR11079">
    <property type="entry name" value="CYTOSINE DEAMINASE FAMILY MEMBER"/>
    <property type="match status" value="1"/>
</dbReference>
<comment type="caution">
    <text evidence="2">The sequence shown here is derived from an EMBL/GenBank/DDBJ whole genome shotgun (WGS) entry which is preliminary data.</text>
</comment>
<dbReference type="CDD" id="cd01285">
    <property type="entry name" value="nucleoside_deaminase"/>
    <property type="match status" value="1"/>
</dbReference>
<protein>
    <recommendedName>
        <fullName evidence="1">CMP/dCMP-type deaminase domain-containing protein</fullName>
    </recommendedName>
</protein>
<dbReference type="InterPro" id="IPR016193">
    <property type="entry name" value="Cytidine_deaminase-like"/>
</dbReference>
<accession>A0A0F9UUA9</accession>
<dbReference type="EMBL" id="LAZR01000106">
    <property type="protein sequence ID" value="KKN91077.1"/>
    <property type="molecule type" value="Genomic_DNA"/>
</dbReference>
<organism evidence="2">
    <name type="scientific">marine sediment metagenome</name>
    <dbReference type="NCBI Taxonomy" id="412755"/>
    <lineage>
        <taxon>unclassified sequences</taxon>
        <taxon>metagenomes</taxon>
        <taxon>ecological metagenomes</taxon>
    </lineage>
</organism>
<dbReference type="PROSITE" id="PS51747">
    <property type="entry name" value="CYT_DCMP_DEAMINASES_2"/>
    <property type="match status" value="1"/>
</dbReference>